<dbReference type="InterPro" id="IPR002549">
    <property type="entry name" value="AI-2E-like"/>
</dbReference>
<dbReference type="PANTHER" id="PTHR21716">
    <property type="entry name" value="TRANSMEMBRANE PROTEIN"/>
    <property type="match status" value="1"/>
</dbReference>
<keyword evidence="7 8" id="KW-0472">Membrane</keyword>
<organism evidence="9 10">
    <name type="scientific">Candidatus Enterococcus wittei</name>
    <dbReference type="NCBI Taxonomy" id="1987383"/>
    <lineage>
        <taxon>Bacteria</taxon>
        <taxon>Bacillati</taxon>
        <taxon>Bacillota</taxon>
        <taxon>Bacilli</taxon>
        <taxon>Lactobacillales</taxon>
        <taxon>Enterococcaceae</taxon>
        <taxon>Enterococcus</taxon>
    </lineage>
</organism>
<dbReference type="STRING" id="1987383.A5844_001400"/>
<evidence type="ECO:0000256" key="6">
    <source>
        <dbReference type="ARBA" id="ARBA00022989"/>
    </source>
</evidence>
<feature type="transmembrane region" description="Helical" evidence="8">
    <location>
        <begin position="161"/>
        <end position="180"/>
    </location>
</feature>
<dbReference type="AlphaFoldDB" id="A0A242K2J5"/>
<dbReference type="RefSeq" id="WP_086284499.1">
    <property type="nucleotide sequence ID" value="NZ_NGMO01000002.1"/>
</dbReference>
<dbReference type="GO" id="GO:0005886">
    <property type="term" value="C:plasma membrane"/>
    <property type="evidence" value="ECO:0007669"/>
    <property type="project" value="UniProtKB-SubCell"/>
</dbReference>
<comment type="caution">
    <text evidence="9">The sequence shown here is derived from an EMBL/GenBank/DDBJ whole genome shotgun (WGS) entry which is preliminary data.</text>
</comment>
<proteinExistence type="inferred from homology"/>
<evidence type="ECO:0000256" key="4">
    <source>
        <dbReference type="ARBA" id="ARBA00022475"/>
    </source>
</evidence>
<feature type="transmembrane region" description="Helical" evidence="8">
    <location>
        <begin position="315"/>
        <end position="340"/>
    </location>
</feature>
<evidence type="ECO:0000256" key="3">
    <source>
        <dbReference type="ARBA" id="ARBA00022448"/>
    </source>
</evidence>
<evidence type="ECO:0000256" key="8">
    <source>
        <dbReference type="SAM" id="Phobius"/>
    </source>
</evidence>
<name>A0A242K2J5_9ENTE</name>
<feature type="transmembrane region" description="Helical" evidence="8">
    <location>
        <begin position="73"/>
        <end position="98"/>
    </location>
</feature>
<comment type="subcellular location">
    <subcellularLocation>
        <location evidence="1">Cell membrane</location>
        <topology evidence="1">Multi-pass membrane protein</topology>
    </subcellularLocation>
</comment>
<comment type="similarity">
    <text evidence="2">Belongs to the autoinducer-2 exporter (AI-2E) (TC 2.A.86) family.</text>
</comment>
<accession>A0A242K2J5</accession>
<dbReference type="EMBL" id="NGMO01000002">
    <property type="protein sequence ID" value="OTP11266.1"/>
    <property type="molecule type" value="Genomic_DNA"/>
</dbReference>
<evidence type="ECO:0000256" key="2">
    <source>
        <dbReference type="ARBA" id="ARBA00009773"/>
    </source>
</evidence>
<evidence type="ECO:0000313" key="10">
    <source>
        <dbReference type="Proteomes" id="UP000194933"/>
    </source>
</evidence>
<evidence type="ECO:0000256" key="5">
    <source>
        <dbReference type="ARBA" id="ARBA00022692"/>
    </source>
</evidence>
<reference evidence="9 10" key="1">
    <citation type="submission" date="2017-05" db="EMBL/GenBank/DDBJ databases">
        <title>The Genome Sequence of Enterococcus sp. 10A9_DIV0425.</title>
        <authorList>
            <consortium name="The Broad Institute Genomics Platform"/>
            <consortium name="The Broad Institute Genomic Center for Infectious Diseases"/>
            <person name="Earl A."/>
            <person name="Manson A."/>
            <person name="Schwartman J."/>
            <person name="Gilmore M."/>
            <person name="Abouelleil A."/>
            <person name="Cao P."/>
            <person name="Chapman S."/>
            <person name="Cusick C."/>
            <person name="Shea T."/>
            <person name="Young S."/>
            <person name="Neafsey D."/>
            <person name="Nusbaum C."/>
            <person name="Birren B."/>
        </authorList>
    </citation>
    <scope>NUCLEOTIDE SEQUENCE [LARGE SCALE GENOMIC DNA]</scope>
    <source>
        <strain evidence="9 10">10A9_DIV0425</strain>
    </source>
</reference>
<dbReference type="PANTHER" id="PTHR21716:SF53">
    <property type="entry name" value="PERMEASE PERM-RELATED"/>
    <property type="match status" value="1"/>
</dbReference>
<dbReference type="Pfam" id="PF01594">
    <property type="entry name" value="AI-2E_transport"/>
    <property type="match status" value="1"/>
</dbReference>
<keyword evidence="4" id="KW-1003">Cell membrane</keyword>
<evidence type="ECO:0008006" key="11">
    <source>
        <dbReference type="Google" id="ProtNLM"/>
    </source>
</evidence>
<protein>
    <recommendedName>
        <fullName evidence="11">Permease</fullName>
    </recommendedName>
</protein>
<feature type="transmembrane region" description="Helical" evidence="8">
    <location>
        <begin position="223"/>
        <end position="249"/>
    </location>
</feature>
<feature type="transmembrane region" description="Helical" evidence="8">
    <location>
        <begin position="280"/>
        <end position="303"/>
    </location>
</feature>
<keyword evidence="3" id="KW-0813">Transport</keyword>
<keyword evidence="10" id="KW-1185">Reference proteome</keyword>
<gene>
    <name evidence="9" type="ORF">A5844_001400</name>
</gene>
<sequence>MTFLKRSKLFASLVILSLIGITIFIFSNITFIFKPLEAIISSIFLPILISVFIFYIFLPIYKQLIKWVQTRTLAVTLMMLLIFLSVYLVIQFILPIIILEVSKFVGQIPQLVYILAENMDGTLIEEKLLPFIDTLELNQLTRLILQLVSGATSSLVNVFEVVSRSAIILFTIPLLLVYMFKDGEKIPDSLNKIVPKKYNQLVNDWCHDFHLAASTYISGKLLVCLYVGIGSYLSFKILGLPNALLLALICGLMDIIPYFGPFIGVTPALLYAISQDIKTALLLIIFITVIQFGESYLVSPLVMNKMIHIHPIVTVFLLLIAGNLFGLLGMILVLPTYTIIREMIRSFIRFKQSESKAAL</sequence>
<evidence type="ECO:0000256" key="1">
    <source>
        <dbReference type="ARBA" id="ARBA00004651"/>
    </source>
</evidence>
<dbReference type="Proteomes" id="UP000194933">
    <property type="component" value="Unassembled WGS sequence"/>
</dbReference>
<keyword evidence="5 8" id="KW-0812">Transmembrane</keyword>
<evidence type="ECO:0000256" key="7">
    <source>
        <dbReference type="ARBA" id="ARBA00023136"/>
    </source>
</evidence>
<feature type="transmembrane region" description="Helical" evidence="8">
    <location>
        <begin position="9"/>
        <end position="33"/>
    </location>
</feature>
<feature type="transmembrane region" description="Helical" evidence="8">
    <location>
        <begin position="39"/>
        <end position="61"/>
    </location>
</feature>
<evidence type="ECO:0000313" key="9">
    <source>
        <dbReference type="EMBL" id="OTP11266.1"/>
    </source>
</evidence>
<keyword evidence="6 8" id="KW-1133">Transmembrane helix</keyword>
<dbReference type="GO" id="GO:0055085">
    <property type="term" value="P:transmembrane transport"/>
    <property type="evidence" value="ECO:0007669"/>
    <property type="project" value="TreeGrafter"/>
</dbReference>